<reference evidence="2" key="1">
    <citation type="submission" date="2020-06" db="EMBL/GenBank/DDBJ databases">
        <title>Draft genome of Bugula neritina, a colonial animal packing powerful symbionts and potential medicines.</title>
        <authorList>
            <person name="Rayko M."/>
        </authorList>
    </citation>
    <scope>NUCLEOTIDE SEQUENCE [LARGE SCALE GENOMIC DNA]</scope>
    <source>
        <strain evidence="2">Kwan_BN1</strain>
    </source>
</reference>
<dbReference type="OrthoDB" id="2021138at2759"/>
<dbReference type="EMBL" id="VXIV02002731">
    <property type="protein sequence ID" value="KAF6023323.1"/>
    <property type="molecule type" value="Genomic_DNA"/>
</dbReference>
<name>A0A7J7JBL0_BUGNE</name>
<dbReference type="CDD" id="cd00038">
    <property type="entry name" value="CAP_ED"/>
    <property type="match status" value="1"/>
</dbReference>
<evidence type="ECO:0000259" key="1">
    <source>
        <dbReference type="PROSITE" id="PS50042"/>
    </source>
</evidence>
<gene>
    <name evidence="2" type="ORF">EB796_018370</name>
</gene>
<dbReference type="InterPro" id="IPR014710">
    <property type="entry name" value="RmlC-like_jellyroll"/>
</dbReference>
<dbReference type="PROSITE" id="PS00888">
    <property type="entry name" value="CNMP_BINDING_1"/>
    <property type="match status" value="1"/>
</dbReference>
<dbReference type="SUPFAM" id="SSF51206">
    <property type="entry name" value="cAMP-binding domain-like"/>
    <property type="match status" value="2"/>
</dbReference>
<comment type="caution">
    <text evidence="2">The sequence shown here is derived from an EMBL/GenBank/DDBJ whole genome shotgun (WGS) entry which is preliminary data.</text>
</comment>
<dbReference type="AlphaFoldDB" id="A0A7J7JBL0"/>
<dbReference type="InterPro" id="IPR000595">
    <property type="entry name" value="cNMP-bd_dom"/>
</dbReference>
<dbReference type="PRINTS" id="PR00103">
    <property type="entry name" value="CAMPKINASE"/>
</dbReference>
<proteinExistence type="predicted"/>
<feature type="domain" description="Cyclic nucleotide-binding" evidence="1">
    <location>
        <begin position="91"/>
        <end position="225"/>
    </location>
</feature>
<accession>A0A7J7JBL0</accession>
<dbReference type="PANTHER" id="PTHR23011:SF28">
    <property type="entry name" value="CYCLIC NUCLEOTIDE-BINDING DOMAIN CONTAINING PROTEIN"/>
    <property type="match status" value="1"/>
</dbReference>
<dbReference type="Proteomes" id="UP000593567">
    <property type="component" value="Unassembled WGS sequence"/>
</dbReference>
<organism evidence="2 3">
    <name type="scientific">Bugula neritina</name>
    <name type="common">Brown bryozoan</name>
    <name type="synonym">Sertularia neritina</name>
    <dbReference type="NCBI Taxonomy" id="10212"/>
    <lineage>
        <taxon>Eukaryota</taxon>
        <taxon>Metazoa</taxon>
        <taxon>Spiralia</taxon>
        <taxon>Lophotrochozoa</taxon>
        <taxon>Bryozoa</taxon>
        <taxon>Gymnolaemata</taxon>
        <taxon>Cheilostomatida</taxon>
        <taxon>Flustrina</taxon>
        <taxon>Buguloidea</taxon>
        <taxon>Bugulidae</taxon>
        <taxon>Bugula</taxon>
    </lineage>
</organism>
<sequence length="537" mass="60888">MYVNQLNVLSTMRTACSNVKIYCLPLPACYCIVCDLEFAVGSFTHYLPTEDYRKMNRETVEISKVIQKSPEDRTKTELDRILPYLATRSQLLNKLKTEVLFELIKHCRHLKCKRNDVIIRQGTTGDCFYIILTGQTSVYIDSSKNDDVADEGAASEKKNDLESLFEELDELFGGKQKAKESPEKKSEQVQRSTLGKFIMVIESGESFGEVALLSDNAERNASIVADMDGMELLVVTGTSTVELSSLLLGNSRAKNSMHEKQLAEYQCKRAFISTHPLFKHWGSRMQRLLEMSITKQSYSFNNTVVKQGQPYDGLYFLISGQAKVMMDTSRHPSQYPRLMNQVNSAKHRTLAQTMVHVKRNFGYAEAEKLANQKHIEMALLTVGDVFGGLEAAVQLPTYMATLQCVTETVLRHRATRPLPLIQAVYNKHIHLQDSEPGDQTCKVKFKDKTDKELRTAYLLQLYAEGKMQLFEPWVPDSVTSVIRVLRGGNSLCRLETEFSRNSGTTPSMANFGLCMRCVKKFYQEMDAGLEVEESWPM</sequence>
<keyword evidence="3" id="KW-1185">Reference proteome</keyword>
<dbReference type="Gene3D" id="2.60.120.10">
    <property type="entry name" value="Jelly Rolls"/>
    <property type="match status" value="2"/>
</dbReference>
<feature type="domain" description="Cyclic nucleotide-binding" evidence="1">
    <location>
        <begin position="277"/>
        <end position="329"/>
    </location>
</feature>
<dbReference type="PANTHER" id="PTHR23011">
    <property type="entry name" value="CYCLIC NUCLEOTIDE-BINDING DOMAIN CONTAINING PROTEIN"/>
    <property type="match status" value="1"/>
</dbReference>
<dbReference type="InterPro" id="IPR018488">
    <property type="entry name" value="cNMP-bd_CS"/>
</dbReference>
<dbReference type="PROSITE" id="PS50042">
    <property type="entry name" value="CNMP_BINDING_3"/>
    <property type="match status" value="2"/>
</dbReference>
<dbReference type="InterPro" id="IPR018490">
    <property type="entry name" value="cNMP-bd_dom_sf"/>
</dbReference>
<evidence type="ECO:0000313" key="2">
    <source>
        <dbReference type="EMBL" id="KAF6023323.1"/>
    </source>
</evidence>
<evidence type="ECO:0000313" key="3">
    <source>
        <dbReference type="Proteomes" id="UP000593567"/>
    </source>
</evidence>
<protein>
    <recommendedName>
        <fullName evidence="1">Cyclic nucleotide-binding domain-containing protein</fullName>
    </recommendedName>
</protein>